<protein>
    <submittedName>
        <fullName evidence="1">N-alpha-acetyltransferase 30</fullName>
    </submittedName>
</protein>
<evidence type="ECO:0000313" key="2">
    <source>
        <dbReference type="Proteomes" id="UP001152531"/>
    </source>
</evidence>
<name>A0ACA9Y6I2_9ASCO</name>
<organism evidence="1 2">
    <name type="scientific">[Candida] jaroonii</name>
    <dbReference type="NCBI Taxonomy" id="467808"/>
    <lineage>
        <taxon>Eukaryota</taxon>
        <taxon>Fungi</taxon>
        <taxon>Dikarya</taxon>
        <taxon>Ascomycota</taxon>
        <taxon>Saccharomycotina</taxon>
        <taxon>Pichiomycetes</taxon>
        <taxon>Debaryomycetaceae</taxon>
        <taxon>Yamadazyma</taxon>
    </lineage>
</organism>
<accession>A0ACA9Y6I2</accession>
<dbReference type="Proteomes" id="UP001152531">
    <property type="component" value="Unassembled WGS sequence"/>
</dbReference>
<proteinExistence type="predicted"/>
<reference evidence="1" key="1">
    <citation type="submission" date="2022-06" db="EMBL/GenBank/DDBJ databases">
        <authorList>
            <person name="Legras J.-L."/>
            <person name="Devillers H."/>
            <person name="Grondin C."/>
        </authorList>
    </citation>
    <scope>NUCLEOTIDE SEQUENCE</scope>
    <source>
        <strain evidence="1">CLIB 1444</strain>
    </source>
</reference>
<comment type="caution">
    <text evidence="1">The sequence shown here is derived from an EMBL/GenBank/DDBJ whole genome shotgun (WGS) entry which is preliminary data.</text>
</comment>
<keyword evidence="2" id="KW-1185">Reference proteome</keyword>
<gene>
    <name evidence="1" type="ORF">CLIB1444_04S04522</name>
</gene>
<sequence length="174" mass="20739">MTDHLFTCDSLTYHRFNLNEEEFKIITNLVSQHLSEPYSIYVYWYFINTWPQYCYTVKDEGKIIGVIISKINNHKDVRIRGYIGMLVVQDDYRKRGIAKKLVKLTIENMIKDDKVDEISLETEVINKGALRLYESLGFIKTKRLFKYYLNTHDAFRLILPISEKSFKRIAFLKH</sequence>
<evidence type="ECO:0000313" key="1">
    <source>
        <dbReference type="EMBL" id="CAH6720635.1"/>
    </source>
</evidence>
<dbReference type="EMBL" id="CALSDN010000004">
    <property type="protein sequence ID" value="CAH6720635.1"/>
    <property type="molecule type" value="Genomic_DNA"/>
</dbReference>